<evidence type="ECO:0000313" key="1">
    <source>
        <dbReference type="EMBL" id="KAK7498970.1"/>
    </source>
</evidence>
<sequence length="81" mass="9335">MTMRIAIECRIKLISIMLFTPVVKSHTVPRAWHKLEAANLHKKQVPLDSALEELTTHDVCQAHSIWRRLELRAQHTVDVDG</sequence>
<name>A0ABD0LHS8_9CAEN</name>
<dbReference type="AlphaFoldDB" id="A0ABD0LHS8"/>
<gene>
    <name evidence="1" type="ORF">BaRGS_00009779</name>
</gene>
<dbReference type="Proteomes" id="UP001519460">
    <property type="component" value="Unassembled WGS sequence"/>
</dbReference>
<dbReference type="EMBL" id="JACVVK020000047">
    <property type="protein sequence ID" value="KAK7498970.1"/>
    <property type="molecule type" value="Genomic_DNA"/>
</dbReference>
<evidence type="ECO:0000313" key="2">
    <source>
        <dbReference type="Proteomes" id="UP001519460"/>
    </source>
</evidence>
<protein>
    <submittedName>
        <fullName evidence="1">Uncharacterized protein</fullName>
    </submittedName>
</protein>
<proteinExistence type="predicted"/>
<keyword evidence="2" id="KW-1185">Reference proteome</keyword>
<organism evidence="1 2">
    <name type="scientific">Batillaria attramentaria</name>
    <dbReference type="NCBI Taxonomy" id="370345"/>
    <lineage>
        <taxon>Eukaryota</taxon>
        <taxon>Metazoa</taxon>
        <taxon>Spiralia</taxon>
        <taxon>Lophotrochozoa</taxon>
        <taxon>Mollusca</taxon>
        <taxon>Gastropoda</taxon>
        <taxon>Caenogastropoda</taxon>
        <taxon>Sorbeoconcha</taxon>
        <taxon>Cerithioidea</taxon>
        <taxon>Batillariidae</taxon>
        <taxon>Batillaria</taxon>
    </lineage>
</organism>
<accession>A0ABD0LHS8</accession>
<comment type="caution">
    <text evidence="1">The sequence shown here is derived from an EMBL/GenBank/DDBJ whole genome shotgun (WGS) entry which is preliminary data.</text>
</comment>
<reference evidence="1 2" key="1">
    <citation type="journal article" date="2023" name="Sci. Data">
        <title>Genome assembly of the Korean intertidal mud-creeper Batillaria attramentaria.</title>
        <authorList>
            <person name="Patra A.K."/>
            <person name="Ho P.T."/>
            <person name="Jun S."/>
            <person name="Lee S.J."/>
            <person name="Kim Y."/>
            <person name="Won Y.J."/>
        </authorList>
    </citation>
    <scope>NUCLEOTIDE SEQUENCE [LARGE SCALE GENOMIC DNA]</scope>
    <source>
        <strain evidence="1">Wonlab-2016</strain>
    </source>
</reference>